<protein>
    <recommendedName>
        <fullName evidence="1">F-box domain-containing protein</fullName>
    </recommendedName>
</protein>
<dbReference type="Pfam" id="PF00646">
    <property type="entry name" value="F-box"/>
    <property type="match status" value="1"/>
</dbReference>
<dbReference type="InterPro" id="IPR036047">
    <property type="entry name" value="F-box-like_dom_sf"/>
</dbReference>
<organism evidence="2 3">
    <name type="scientific">Ziziphus jujuba var. spinosa</name>
    <dbReference type="NCBI Taxonomy" id="714518"/>
    <lineage>
        <taxon>Eukaryota</taxon>
        <taxon>Viridiplantae</taxon>
        <taxon>Streptophyta</taxon>
        <taxon>Embryophyta</taxon>
        <taxon>Tracheophyta</taxon>
        <taxon>Spermatophyta</taxon>
        <taxon>Magnoliopsida</taxon>
        <taxon>eudicotyledons</taxon>
        <taxon>Gunneridae</taxon>
        <taxon>Pentapetalae</taxon>
        <taxon>rosids</taxon>
        <taxon>fabids</taxon>
        <taxon>Rosales</taxon>
        <taxon>Rhamnaceae</taxon>
        <taxon>Paliureae</taxon>
        <taxon>Ziziphus</taxon>
    </lineage>
</organism>
<evidence type="ECO:0000313" key="2">
    <source>
        <dbReference type="EMBL" id="KAH7517413.1"/>
    </source>
</evidence>
<name>A0A978URB3_ZIZJJ</name>
<reference evidence="2" key="1">
    <citation type="journal article" date="2021" name="Front. Plant Sci.">
        <title>Chromosome-Scale Genome Assembly for Chinese Sour Jujube and Insights Into Its Genome Evolution and Domestication Signature.</title>
        <authorList>
            <person name="Shen L.-Y."/>
            <person name="Luo H."/>
            <person name="Wang X.-L."/>
            <person name="Wang X.-M."/>
            <person name="Qiu X.-J."/>
            <person name="Liu H."/>
            <person name="Zhou S.-S."/>
            <person name="Jia K.-H."/>
            <person name="Nie S."/>
            <person name="Bao Y.-T."/>
            <person name="Zhang R.-G."/>
            <person name="Yun Q.-Z."/>
            <person name="Chai Y.-H."/>
            <person name="Lu J.-Y."/>
            <person name="Li Y."/>
            <person name="Zhao S.-W."/>
            <person name="Mao J.-F."/>
            <person name="Jia S.-G."/>
            <person name="Mao Y.-M."/>
        </authorList>
    </citation>
    <scope>NUCLEOTIDE SEQUENCE</scope>
    <source>
        <strain evidence="2">AT0</strain>
        <tissue evidence="2">Leaf</tissue>
    </source>
</reference>
<evidence type="ECO:0000313" key="3">
    <source>
        <dbReference type="Proteomes" id="UP000813462"/>
    </source>
</evidence>
<proteinExistence type="predicted"/>
<feature type="domain" description="F-box" evidence="1">
    <location>
        <begin position="82"/>
        <end position="117"/>
    </location>
</feature>
<evidence type="ECO:0000259" key="1">
    <source>
        <dbReference type="Pfam" id="PF00646"/>
    </source>
</evidence>
<dbReference type="Proteomes" id="UP000813462">
    <property type="component" value="Unassembled WGS sequence"/>
</dbReference>
<dbReference type="InterPro" id="IPR001810">
    <property type="entry name" value="F-box_dom"/>
</dbReference>
<sequence length="170" mass="20035">MPAIHFVSRMKMRIQLKVVPSKSKTESQYLPRDINIVILKYESFHEVVEQKERQSYILVMGTRARPRNDPMLEKKEEDHMNELSDEILVSILCRLSLDEAARTIALSRRWKSLWTSSIMARHRLELAWNNTSLKTERCKFAEWVEGELKLRRSTSSATLDILRVQYDLNS</sequence>
<dbReference type="AlphaFoldDB" id="A0A978URB3"/>
<dbReference type="EMBL" id="JAEACU010000009">
    <property type="protein sequence ID" value="KAH7517413.1"/>
    <property type="molecule type" value="Genomic_DNA"/>
</dbReference>
<dbReference type="SUPFAM" id="SSF81383">
    <property type="entry name" value="F-box domain"/>
    <property type="match status" value="1"/>
</dbReference>
<accession>A0A978URB3</accession>
<gene>
    <name evidence="2" type="ORF">FEM48_Zijuj09G0060900</name>
</gene>
<dbReference type="Gene3D" id="1.20.1280.50">
    <property type="match status" value="1"/>
</dbReference>
<comment type="caution">
    <text evidence="2">The sequence shown here is derived from an EMBL/GenBank/DDBJ whole genome shotgun (WGS) entry which is preliminary data.</text>
</comment>